<keyword evidence="4" id="KW-0472">Membrane</keyword>
<dbReference type="InterPro" id="IPR003594">
    <property type="entry name" value="HATPase_dom"/>
</dbReference>
<dbReference type="GO" id="GO:0016020">
    <property type="term" value="C:membrane"/>
    <property type="evidence" value="ECO:0007669"/>
    <property type="project" value="InterPro"/>
</dbReference>
<keyword evidence="8" id="KW-1185">Reference proteome</keyword>
<gene>
    <name evidence="7" type="ORF">IQ13_0772</name>
</gene>
<keyword evidence="3" id="KW-0902">Two-component regulatory system</keyword>
<name>A0A562SWD9_9BACT</name>
<evidence type="ECO:0000256" key="1">
    <source>
        <dbReference type="ARBA" id="ARBA00022679"/>
    </source>
</evidence>
<feature type="transmembrane region" description="Helical" evidence="4">
    <location>
        <begin position="508"/>
        <end position="528"/>
    </location>
</feature>
<keyword evidence="5" id="KW-0732">Signal</keyword>
<comment type="caution">
    <text evidence="7">The sequence shown here is derived from an EMBL/GenBank/DDBJ whole genome shotgun (WGS) entry which is preliminary data.</text>
</comment>
<evidence type="ECO:0000256" key="5">
    <source>
        <dbReference type="SAM" id="SignalP"/>
    </source>
</evidence>
<dbReference type="SMART" id="SM00387">
    <property type="entry name" value="HATPase_c"/>
    <property type="match status" value="1"/>
</dbReference>
<accession>A0A562SWD9</accession>
<dbReference type="GO" id="GO:0046983">
    <property type="term" value="F:protein dimerization activity"/>
    <property type="evidence" value="ECO:0007669"/>
    <property type="project" value="InterPro"/>
</dbReference>
<proteinExistence type="predicted"/>
<dbReference type="Pfam" id="PF07730">
    <property type="entry name" value="HisKA_3"/>
    <property type="match status" value="1"/>
</dbReference>
<dbReference type="PROSITE" id="PS50109">
    <property type="entry name" value="HIS_KIN"/>
    <property type="match status" value="1"/>
</dbReference>
<evidence type="ECO:0000256" key="2">
    <source>
        <dbReference type="ARBA" id="ARBA00022777"/>
    </source>
</evidence>
<reference evidence="7 8" key="1">
    <citation type="journal article" date="2015" name="Stand. Genomic Sci.">
        <title>Genomic Encyclopedia of Bacterial and Archaeal Type Strains, Phase III: the genomes of soil and plant-associated and newly described type strains.</title>
        <authorList>
            <person name="Whitman W.B."/>
            <person name="Woyke T."/>
            <person name="Klenk H.P."/>
            <person name="Zhou Y."/>
            <person name="Lilburn T.G."/>
            <person name="Beck B.J."/>
            <person name="De Vos P."/>
            <person name="Vandamme P."/>
            <person name="Eisen J.A."/>
            <person name="Garrity G."/>
            <person name="Hugenholtz P."/>
            <person name="Kyrpides N.C."/>
        </authorList>
    </citation>
    <scope>NUCLEOTIDE SEQUENCE [LARGE SCALE GENOMIC DNA]</scope>
    <source>
        <strain evidence="7 8">CGMCC 1.7271</strain>
    </source>
</reference>
<dbReference type="InterPro" id="IPR019734">
    <property type="entry name" value="TPR_rpt"/>
</dbReference>
<dbReference type="InterPro" id="IPR036890">
    <property type="entry name" value="HATPase_C_sf"/>
</dbReference>
<dbReference type="Gene3D" id="1.25.40.10">
    <property type="entry name" value="Tetratricopeptide repeat domain"/>
    <property type="match status" value="2"/>
</dbReference>
<dbReference type="PANTHER" id="PTHR24421">
    <property type="entry name" value="NITRATE/NITRITE SENSOR PROTEIN NARX-RELATED"/>
    <property type="match status" value="1"/>
</dbReference>
<evidence type="ECO:0000256" key="3">
    <source>
        <dbReference type="ARBA" id="ARBA00023012"/>
    </source>
</evidence>
<keyword evidence="2 7" id="KW-0418">Kinase</keyword>
<dbReference type="Pfam" id="PF02518">
    <property type="entry name" value="HATPase_c"/>
    <property type="match status" value="1"/>
</dbReference>
<evidence type="ECO:0000313" key="7">
    <source>
        <dbReference type="EMBL" id="TWI85609.1"/>
    </source>
</evidence>
<dbReference type="InterPro" id="IPR050482">
    <property type="entry name" value="Sensor_HK_TwoCompSys"/>
</dbReference>
<dbReference type="AlphaFoldDB" id="A0A562SWD9"/>
<dbReference type="Gene3D" id="3.30.565.10">
    <property type="entry name" value="Histidine kinase-like ATPase, C-terminal domain"/>
    <property type="match status" value="1"/>
</dbReference>
<dbReference type="SUPFAM" id="SSF55874">
    <property type="entry name" value="ATPase domain of HSP90 chaperone/DNA topoisomerase II/histidine kinase"/>
    <property type="match status" value="1"/>
</dbReference>
<dbReference type="Gene3D" id="1.20.5.1930">
    <property type="match status" value="1"/>
</dbReference>
<protein>
    <submittedName>
        <fullName evidence="7">Signal transduction histidine kinase</fullName>
    </submittedName>
</protein>
<dbReference type="OrthoDB" id="617348at2"/>
<keyword evidence="4" id="KW-0812">Transmembrane</keyword>
<keyword evidence="1" id="KW-0808">Transferase</keyword>
<dbReference type="SUPFAM" id="SSF48452">
    <property type="entry name" value="TPR-like"/>
    <property type="match status" value="2"/>
</dbReference>
<dbReference type="GO" id="GO:0000155">
    <property type="term" value="F:phosphorelay sensor kinase activity"/>
    <property type="evidence" value="ECO:0007669"/>
    <property type="project" value="InterPro"/>
</dbReference>
<feature type="chain" id="PRO_5021810363" evidence="5">
    <location>
        <begin position="19"/>
        <end position="750"/>
    </location>
</feature>
<dbReference type="EMBL" id="VLLE01000002">
    <property type="protein sequence ID" value="TWI85609.1"/>
    <property type="molecule type" value="Genomic_DNA"/>
</dbReference>
<evidence type="ECO:0000259" key="6">
    <source>
        <dbReference type="PROSITE" id="PS50109"/>
    </source>
</evidence>
<sequence>MRAALILLALLFSVAAYAQTLQTDSLINLAKKEKNDSVKVARLYEIAKKYAAVSEPEMDRYFKEGMLLAQSKKLFTLYQQGMNDQAVQYLLKGKYDKALAITDTAVAAGIKNKVADEFARTYFVKTNIYYALKSYTESNRFAKMALAMYTQTNNKLRLGNVSQSIGNNHYALGEFDDALKYYYDASAFYEQAKAFDMQAQIYSNLGVMNVNLKNFDIAEGFYNKALAIYIKGKNANGELLTNYNIGALLHGQKKYKEAATVSEQTLRLSRSLQNKKVETSSLSVLASCFERLNDTAKAEYYFNELFTTLERYNDDESLVIAYNNYAMFISGLNQIDKAITYQYKAIAIARSEVGLKKYMHSLFSTLSSFYNAKNDYAQAFAYKDSQQIYKEAVINETSNNKLLELQTKYETQQKEGKILLLSKADSIKSLQILAQQSAIDRNLYSIAQQQLALAEDSILLFTQNEVILQGKLDASLKEEKINALTKEGLQKQLALQQEQAAAAQKRQVLYFLLIGTLLTSALVFLAFYQRSKKKQANAEALAQKNLLQSVLETEEKERSRIAKDLHDGIVQDLTSIKFNLQSAAQTAPGLLQEQIQTIFKAVDTAAKDVREISYQMMPLTLKELGLVKAIEELLGRSLAKNNIQHHFEHFGIEERLPEKIEVTVYRICQELVNNTIKHSGATEVSLLLQLRNNVLQLTYEDNGRGFNVATTQKGIGLNSLGSRVEMVKGSLEFDASAETGTTAYIRIPVS</sequence>
<dbReference type="SMART" id="SM00028">
    <property type="entry name" value="TPR"/>
    <property type="match status" value="7"/>
</dbReference>
<organism evidence="7 8">
    <name type="scientific">Lacibacter cauensis</name>
    <dbReference type="NCBI Taxonomy" id="510947"/>
    <lineage>
        <taxon>Bacteria</taxon>
        <taxon>Pseudomonadati</taxon>
        <taxon>Bacteroidota</taxon>
        <taxon>Chitinophagia</taxon>
        <taxon>Chitinophagales</taxon>
        <taxon>Chitinophagaceae</taxon>
        <taxon>Lacibacter</taxon>
    </lineage>
</organism>
<dbReference type="Proteomes" id="UP000316167">
    <property type="component" value="Unassembled WGS sequence"/>
</dbReference>
<dbReference type="InterPro" id="IPR005467">
    <property type="entry name" value="His_kinase_dom"/>
</dbReference>
<keyword evidence="4" id="KW-1133">Transmembrane helix</keyword>
<dbReference type="InterPro" id="IPR011712">
    <property type="entry name" value="Sig_transdc_His_kin_sub3_dim/P"/>
</dbReference>
<evidence type="ECO:0000313" key="8">
    <source>
        <dbReference type="Proteomes" id="UP000316167"/>
    </source>
</evidence>
<feature type="signal peptide" evidence="5">
    <location>
        <begin position="1"/>
        <end position="18"/>
    </location>
</feature>
<dbReference type="InterPro" id="IPR011990">
    <property type="entry name" value="TPR-like_helical_dom_sf"/>
</dbReference>
<dbReference type="PANTHER" id="PTHR24421:SF55">
    <property type="entry name" value="SENSOR HISTIDINE KINASE YDFH"/>
    <property type="match status" value="1"/>
</dbReference>
<feature type="domain" description="Histidine kinase" evidence="6">
    <location>
        <begin position="564"/>
        <end position="750"/>
    </location>
</feature>
<dbReference type="CDD" id="cd16917">
    <property type="entry name" value="HATPase_UhpB-NarQ-NarX-like"/>
    <property type="match status" value="1"/>
</dbReference>
<evidence type="ECO:0000256" key="4">
    <source>
        <dbReference type="SAM" id="Phobius"/>
    </source>
</evidence>
<dbReference type="RefSeq" id="WP_144884651.1">
    <property type="nucleotide sequence ID" value="NZ_VLLE01000002.1"/>
</dbReference>
<dbReference type="Pfam" id="PF13424">
    <property type="entry name" value="TPR_12"/>
    <property type="match status" value="1"/>
</dbReference>